<proteinExistence type="predicted"/>
<evidence type="ECO:0000256" key="1">
    <source>
        <dbReference type="SAM" id="MobiDB-lite"/>
    </source>
</evidence>
<accession>A0A8H6UF57</accession>
<sequence length="346" mass="39498">MTVVNQSPSPSRLLLISVPRTASNLMLKILNIPRQKVLTSEKGGYFFFNAFTTVAHDGRLSKPIEEWSEDEKQEIRDAFQKAVDALEECSQRAEQEGKIAFTKEHAFWFTNPAAFEGQTEHAASFRPHIPEKYGTSHTFSPLNQTVLPDEYLRTWRLTFIIRHPALAFPSLYRAMEKFLETGIIKTEETTGTLATNMSLKWTRMLYDWCLEQPGLTGKPLVVDAQDVIHNPQVVVRYCEETGLDRDLVQFEWERKQEAPGSKTLSHESQKNEPDGGFDKAGERIMLSTLINSTGIIKDKTPTAVDITAEASQWKEEFGDEVATMLEKMVRDAMPDYEYLRSRRITV</sequence>
<evidence type="ECO:0000313" key="2">
    <source>
        <dbReference type="EMBL" id="KAF7125859.1"/>
    </source>
</evidence>
<name>A0A8H6UF57_9EURO</name>
<dbReference type="AlphaFoldDB" id="A0A8H6UF57"/>
<dbReference type="Proteomes" id="UP000630445">
    <property type="component" value="Unassembled WGS sequence"/>
</dbReference>
<evidence type="ECO:0000313" key="3">
    <source>
        <dbReference type="Proteomes" id="UP000630445"/>
    </source>
</evidence>
<organism evidence="2 3">
    <name type="scientific">Aspergillus hiratsukae</name>
    <dbReference type="NCBI Taxonomy" id="1194566"/>
    <lineage>
        <taxon>Eukaryota</taxon>
        <taxon>Fungi</taxon>
        <taxon>Dikarya</taxon>
        <taxon>Ascomycota</taxon>
        <taxon>Pezizomycotina</taxon>
        <taxon>Eurotiomycetes</taxon>
        <taxon>Eurotiomycetidae</taxon>
        <taxon>Eurotiales</taxon>
        <taxon>Aspergillaceae</taxon>
        <taxon>Aspergillus</taxon>
        <taxon>Aspergillus subgen. Fumigati</taxon>
    </lineage>
</organism>
<dbReference type="SUPFAM" id="SSF52540">
    <property type="entry name" value="P-loop containing nucleoside triphosphate hydrolases"/>
    <property type="match status" value="1"/>
</dbReference>
<gene>
    <name evidence="2" type="ORF">CNMCM5793_002152</name>
</gene>
<dbReference type="PANTHER" id="PTHR48419:SF1">
    <property type="entry name" value="SULFOTRANSFERASE DOMAIN-CONTAINING PROTEIN"/>
    <property type="match status" value="1"/>
</dbReference>
<dbReference type="InterPro" id="IPR053226">
    <property type="entry name" value="Pyrrolopyrazine_biosynth_F"/>
</dbReference>
<keyword evidence="3" id="KW-1185">Reference proteome</keyword>
<feature type="compositionally biased region" description="Basic and acidic residues" evidence="1">
    <location>
        <begin position="264"/>
        <end position="278"/>
    </location>
</feature>
<dbReference type="InterPro" id="IPR027417">
    <property type="entry name" value="P-loop_NTPase"/>
</dbReference>
<reference evidence="2" key="1">
    <citation type="submission" date="2020-06" db="EMBL/GenBank/DDBJ databases">
        <title>Draft genome sequences of strains closely related to Aspergillus parafelis and Aspergillus hiratsukae.</title>
        <authorList>
            <person name="Dos Santos R.A.C."/>
            <person name="Rivero-Menendez O."/>
            <person name="Steenwyk J.L."/>
            <person name="Mead M.E."/>
            <person name="Goldman G.H."/>
            <person name="Alastruey-Izquierdo A."/>
            <person name="Rokas A."/>
        </authorList>
    </citation>
    <scope>NUCLEOTIDE SEQUENCE</scope>
    <source>
        <strain evidence="2">CNM-CM5793</strain>
    </source>
</reference>
<comment type="caution">
    <text evidence="2">The sequence shown here is derived from an EMBL/GenBank/DDBJ whole genome shotgun (WGS) entry which is preliminary data.</text>
</comment>
<dbReference type="PANTHER" id="PTHR48419">
    <property type="entry name" value="SULFOTRANSFERASE DOMAIN-CONTAINING PROTEIN"/>
    <property type="match status" value="1"/>
</dbReference>
<dbReference type="EMBL" id="JACBAD010001962">
    <property type="protein sequence ID" value="KAF7125859.1"/>
    <property type="molecule type" value="Genomic_DNA"/>
</dbReference>
<feature type="region of interest" description="Disordered" evidence="1">
    <location>
        <begin position="258"/>
        <end position="278"/>
    </location>
</feature>
<protein>
    <submittedName>
        <fullName evidence="2">Uncharacterized protein</fullName>
    </submittedName>
</protein>
<dbReference type="OrthoDB" id="3650366at2759"/>